<accession>A0A2U8I2K8</accession>
<dbReference type="OrthoDB" id="7441206at2"/>
<proteinExistence type="predicted"/>
<dbReference type="Gene3D" id="2.40.390.10">
    <property type="entry name" value="CV3147-like"/>
    <property type="match status" value="1"/>
</dbReference>
<protein>
    <submittedName>
        <fullName evidence="3">DUF917 domain-containing protein</fullName>
    </submittedName>
</protein>
<organism evidence="3 4">
    <name type="scientific">Candidatus Fukatsuia symbiotica</name>
    <dbReference type="NCBI Taxonomy" id="1878942"/>
    <lineage>
        <taxon>Bacteria</taxon>
        <taxon>Pseudomonadati</taxon>
        <taxon>Pseudomonadota</taxon>
        <taxon>Gammaproteobacteria</taxon>
        <taxon>Enterobacterales</taxon>
        <taxon>Yersiniaceae</taxon>
        <taxon>Candidatus Fukatsuia</taxon>
    </lineage>
</organism>
<dbReference type="Pfam" id="PF20906">
    <property type="entry name" value="S-Me-THD_C"/>
    <property type="match status" value="1"/>
</dbReference>
<dbReference type="InterPro" id="IPR024071">
    <property type="entry name" value="S-Me-THD_C_sf"/>
</dbReference>
<dbReference type="Gene3D" id="3.40.1610.10">
    <property type="entry name" value="CV3147-like domain"/>
    <property type="match status" value="1"/>
</dbReference>
<feature type="domain" description="S-Me-THD-like C-terminal" evidence="2">
    <location>
        <begin position="167"/>
        <end position="352"/>
    </location>
</feature>
<evidence type="ECO:0000259" key="1">
    <source>
        <dbReference type="Pfam" id="PF06032"/>
    </source>
</evidence>
<dbReference type="EMBL" id="CP021659">
    <property type="protein sequence ID" value="AWK13342.1"/>
    <property type="molecule type" value="Genomic_DNA"/>
</dbReference>
<dbReference type="KEGG" id="fsm:CCS41_00690"/>
<evidence type="ECO:0000313" key="3">
    <source>
        <dbReference type="EMBL" id="AWK13342.1"/>
    </source>
</evidence>
<reference evidence="3 4" key="1">
    <citation type="submission" date="2017-05" db="EMBL/GenBank/DDBJ databases">
        <title>Genome sequence of Candidatus Fukatsuia symbiotica and Candidatus Hamiltonella defensa from Acyrthosiphon pisum strain 5D.</title>
        <authorList>
            <person name="Patel V.A."/>
            <person name="Chevignon G."/>
            <person name="Russell J.A."/>
            <person name="Oliver K.M."/>
        </authorList>
    </citation>
    <scope>NUCLEOTIDE SEQUENCE [LARGE SCALE GENOMIC DNA]</scope>
    <source>
        <strain evidence="3 4">5D</strain>
    </source>
</reference>
<feature type="domain" description="S-Me-THD N-terminal" evidence="1">
    <location>
        <begin position="8"/>
        <end position="163"/>
    </location>
</feature>
<dbReference type="Proteomes" id="UP000261875">
    <property type="component" value="Chromosome"/>
</dbReference>
<evidence type="ECO:0000313" key="4">
    <source>
        <dbReference type="Proteomes" id="UP000261875"/>
    </source>
</evidence>
<dbReference type="SUPFAM" id="SSF160991">
    <property type="entry name" value="CV3147-like"/>
    <property type="match status" value="1"/>
</dbReference>
<keyword evidence="4" id="KW-1185">Reference proteome</keyword>
<dbReference type="RefSeq" id="WP_072549898.1">
    <property type="nucleotide sequence ID" value="NZ_CP021659.1"/>
</dbReference>
<name>A0A2U8I2K8_9GAMM</name>
<sequence>MRLLGEAEINHIALGASILASGGGGDPYIGKIMATRAIKQHGSMKLLDIDELPSDALIVSTGMIGAPSVMIEKIPNGDESIEACRFIERYLGKKISAIYPIEIGGVNSLLPLATAAHLGVPLVDIDAMGRAFPEFHMTTFYLDGINSSPFSLVDSRANTCLVQATDSYATEKLSRAVCVEMGGLAFFAAYPITSGVAKKSGIPGTISFVQRIGEELEKARHEKADIVQTLVKLLQGSVLFNGRATRVDLRVEGGFTCGSAYFDGIEVDKGKEFNLSFQNEYLLAQSGNRLLCSTPDLIILLDKETGIPILAERLRYGARVIALGVPANQKLRTPFGLKITGPKYFNYDVNFTTIEKLAVVNKENLR</sequence>
<dbReference type="Pfam" id="PF06032">
    <property type="entry name" value="S-Me-THD_N"/>
    <property type="match status" value="1"/>
</dbReference>
<dbReference type="STRING" id="1878942.GCA_900128755_00968"/>
<dbReference type="AlphaFoldDB" id="A0A2U8I2K8"/>
<dbReference type="InterPro" id="IPR010318">
    <property type="entry name" value="S-Me-THD_N"/>
</dbReference>
<gene>
    <name evidence="3" type="ORF">CCS41_00690</name>
</gene>
<dbReference type="InterPro" id="IPR027479">
    <property type="entry name" value="S-Me-THD_N_sf"/>
</dbReference>
<evidence type="ECO:0000259" key="2">
    <source>
        <dbReference type="Pfam" id="PF20906"/>
    </source>
</evidence>
<dbReference type="InterPro" id="IPR048350">
    <property type="entry name" value="S-Me-THD-like_C"/>
</dbReference>